<comment type="similarity">
    <text evidence="14 16">Belongs to the type III pantothenate kinase family.</text>
</comment>
<reference evidence="17 18" key="1">
    <citation type="submission" date="2018-10" db="EMBL/GenBank/DDBJ databases">
        <title>Genomic Encyclopedia of Type Strains, Phase IV (KMG-IV): sequencing the most valuable type-strain genomes for metagenomic binning, comparative biology and taxonomic classification.</title>
        <authorList>
            <person name="Goeker M."/>
        </authorList>
    </citation>
    <scope>NUCLEOTIDE SEQUENCE [LARGE SCALE GENOMIC DNA]</scope>
    <source>
        <strain evidence="17 18">DSM 15521</strain>
    </source>
</reference>
<keyword evidence="9 16" id="KW-0547">Nucleotide-binding</keyword>
<dbReference type="InterPro" id="IPR004619">
    <property type="entry name" value="Type_III_PanK"/>
</dbReference>
<evidence type="ECO:0000256" key="15">
    <source>
        <dbReference type="ARBA" id="ARBA00040883"/>
    </source>
</evidence>
<evidence type="ECO:0000256" key="7">
    <source>
        <dbReference type="ARBA" id="ARBA00022490"/>
    </source>
</evidence>
<comment type="caution">
    <text evidence="17">The sequence shown here is derived from an EMBL/GenBank/DDBJ whole genome shotgun (WGS) entry which is preliminary data.</text>
</comment>
<dbReference type="UniPathway" id="UPA00241">
    <property type="reaction ID" value="UER00352"/>
</dbReference>
<comment type="catalytic activity">
    <reaction evidence="1 16">
        <text>(R)-pantothenate + ATP = (R)-4'-phosphopantothenate + ADP + H(+)</text>
        <dbReference type="Rhea" id="RHEA:16373"/>
        <dbReference type="ChEBI" id="CHEBI:10986"/>
        <dbReference type="ChEBI" id="CHEBI:15378"/>
        <dbReference type="ChEBI" id="CHEBI:29032"/>
        <dbReference type="ChEBI" id="CHEBI:30616"/>
        <dbReference type="ChEBI" id="CHEBI:456216"/>
        <dbReference type="EC" id="2.7.1.33"/>
    </reaction>
</comment>
<comment type="pathway">
    <text evidence="4 16">Cofactor biosynthesis; coenzyme A biosynthesis; CoA from (R)-pantothenate: step 1/5.</text>
</comment>
<evidence type="ECO:0000256" key="9">
    <source>
        <dbReference type="ARBA" id="ARBA00022741"/>
    </source>
</evidence>
<comment type="subcellular location">
    <subcellularLocation>
        <location evidence="3 16">Cytoplasm</location>
    </subcellularLocation>
</comment>
<dbReference type="HAMAP" id="MF_01274">
    <property type="entry name" value="Pantothen_kinase_3"/>
    <property type="match status" value="1"/>
</dbReference>
<dbReference type="InterPro" id="IPR043129">
    <property type="entry name" value="ATPase_NBD"/>
</dbReference>
<evidence type="ECO:0000256" key="14">
    <source>
        <dbReference type="ARBA" id="ARBA00038036"/>
    </source>
</evidence>
<evidence type="ECO:0000256" key="10">
    <source>
        <dbReference type="ARBA" id="ARBA00022777"/>
    </source>
</evidence>
<dbReference type="SUPFAM" id="SSF53067">
    <property type="entry name" value="Actin-like ATPase domain"/>
    <property type="match status" value="2"/>
</dbReference>
<dbReference type="Pfam" id="PF03309">
    <property type="entry name" value="Pan_kinase"/>
    <property type="match status" value="1"/>
</dbReference>
<dbReference type="GO" id="GO:0004594">
    <property type="term" value="F:pantothenate kinase activity"/>
    <property type="evidence" value="ECO:0007669"/>
    <property type="project" value="UniProtKB-UniRule"/>
</dbReference>
<feature type="active site" description="Proton acceptor" evidence="16">
    <location>
        <position position="98"/>
    </location>
</feature>
<feature type="binding site" evidence="16">
    <location>
        <begin position="96"/>
        <end position="99"/>
    </location>
    <ligand>
        <name>substrate</name>
    </ligand>
</feature>
<dbReference type="EMBL" id="RBIE01000001">
    <property type="protein sequence ID" value="RKQ63397.1"/>
    <property type="molecule type" value="Genomic_DNA"/>
</dbReference>
<evidence type="ECO:0000256" key="8">
    <source>
        <dbReference type="ARBA" id="ARBA00022679"/>
    </source>
</evidence>
<gene>
    <name evidence="16" type="primary">coaX</name>
    <name evidence="17" type="ORF">C7457_0268</name>
</gene>
<evidence type="ECO:0000256" key="11">
    <source>
        <dbReference type="ARBA" id="ARBA00022840"/>
    </source>
</evidence>
<sequence length="239" mass="26126">MQSTEPKLLIDAGNSTVKVGVFKRGRVELVRRVPTEEILKDPKLLKELSGKFKGEVGIASVVPEVSELIREFFPDSKFVKLERELPVKIHYVGEMGPDRIANILGGSTFFKSFIVASFGTATVVDVVINCEFKGGIILPGLKLMARALKEGTALLPEVKSFKSSKLGMKTRECIESGILRGTYGAVLSVKREFPGVPLILTGGYSRLIERLLNGILVEELTLLGIANFLSYKGGMKSPR</sequence>
<evidence type="ECO:0000256" key="1">
    <source>
        <dbReference type="ARBA" id="ARBA00001206"/>
    </source>
</evidence>
<dbReference type="GO" id="GO:0005524">
    <property type="term" value="F:ATP binding"/>
    <property type="evidence" value="ECO:0007669"/>
    <property type="project" value="UniProtKB-UniRule"/>
</dbReference>
<dbReference type="PANTHER" id="PTHR34265:SF1">
    <property type="entry name" value="TYPE III PANTOTHENATE KINASE"/>
    <property type="match status" value="1"/>
</dbReference>
<comment type="cofactor">
    <cofactor evidence="2">
        <name>K(+)</name>
        <dbReference type="ChEBI" id="CHEBI:29103"/>
    </cofactor>
</comment>
<keyword evidence="13 16" id="KW-0173">Coenzyme A biosynthesis</keyword>
<protein>
    <recommendedName>
        <fullName evidence="15 16">Type III pantothenate kinase</fullName>
        <ecNumber evidence="6 16">2.7.1.33</ecNumber>
    </recommendedName>
    <alternativeName>
        <fullName evidence="16">PanK-III</fullName>
    </alternativeName>
    <alternativeName>
        <fullName evidence="16">Pantothenic acid kinase</fullName>
    </alternativeName>
</protein>
<dbReference type="NCBIfam" id="TIGR00671">
    <property type="entry name" value="baf"/>
    <property type="match status" value="1"/>
</dbReference>
<dbReference type="EC" id="2.7.1.33" evidence="6 16"/>
<comment type="caution">
    <text evidence="16">Lacks conserved residue(s) required for the propagation of feature annotation.</text>
</comment>
<dbReference type="Gene3D" id="3.30.420.40">
    <property type="match status" value="2"/>
</dbReference>
<keyword evidence="7 16" id="KW-0963">Cytoplasm</keyword>
<comment type="function">
    <text evidence="16">Catalyzes the phosphorylation of pantothenate (Pan), the first step in CoA biosynthesis.</text>
</comment>
<evidence type="ECO:0000313" key="17">
    <source>
        <dbReference type="EMBL" id="RKQ63397.1"/>
    </source>
</evidence>
<evidence type="ECO:0000256" key="4">
    <source>
        <dbReference type="ARBA" id="ARBA00005225"/>
    </source>
</evidence>
<comment type="subunit">
    <text evidence="5 16">Homodimer.</text>
</comment>
<feature type="binding site" evidence="16">
    <location>
        <position position="120"/>
    </location>
    <ligand>
        <name>ATP</name>
        <dbReference type="ChEBI" id="CHEBI:30616"/>
    </ligand>
</feature>
<evidence type="ECO:0000256" key="2">
    <source>
        <dbReference type="ARBA" id="ARBA00001958"/>
    </source>
</evidence>
<proteinExistence type="inferred from homology"/>
<evidence type="ECO:0000256" key="12">
    <source>
        <dbReference type="ARBA" id="ARBA00022958"/>
    </source>
</evidence>
<keyword evidence="11 16" id="KW-0067">ATP-binding</keyword>
<evidence type="ECO:0000256" key="16">
    <source>
        <dbReference type="HAMAP-Rule" id="MF_01274"/>
    </source>
</evidence>
<comment type="cofactor">
    <cofactor evidence="16">
        <name>NH4(+)</name>
        <dbReference type="ChEBI" id="CHEBI:28938"/>
    </cofactor>
    <cofactor evidence="16">
        <name>K(+)</name>
        <dbReference type="ChEBI" id="CHEBI:29103"/>
    </cofactor>
    <text evidence="16">A monovalent cation. Ammonium or potassium.</text>
</comment>
<evidence type="ECO:0000256" key="13">
    <source>
        <dbReference type="ARBA" id="ARBA00022993"/>
    </source>
</evidence>
<evidence type="ECO:0000313" key="18">
    <source>
        <dbReference type="Proteomes" id="UP000280881"/>
    </source>
</evidence>
<dbReference type="GO" id="GO:0015937">
    <property type="term" value="P:coenzyme A biosynthetic process"/>
    <property type="evidence" value="ECO:0007669"/>
    <property type="project" value="UniProtKB-UniRule"/>
</dbReference>
<dbReference type="RefSeq" id="WP_121169645.1">
    <property type="nucleotide sequence ID" value="NZ_RBIE01000001.1"/>
</dbReference>
<dbReference type="Proteomes" id="UP000280881">
    <property type="component" value="Unassembled WGS sequence"/>
</dbReference>
<evidence type="ECO:0000256" key="6">
    <source>
        <dbReference type="ARBA" id="ARBA00012102"/>
    </source>
</evidence>
<name>A0A420W7V2_9BACT</name>
<keyword evidence="18" id="KW-1185">Reference proteome</keyword>
<keyword evidence="8 16" id="KW-0808">Transferase</keyword>
<dbReference type="PANTHER" id="PTHR34265">
    <property type="entry name" value="TYPE III PANTOTHENATE KINASE"/>
    <property type="match status" value="1"/>
</dbReference>
<dbReference type="AlphaFoldDB" id="A0A420W7V2"/>
<evidence type="ECO:0000256" key="3">
    <source>
        <dbReference type="ARBA" id="ARBA00004496"/>
    </source>
</evidence>
<evidence type="ECO:0000256" key="5">
    <source>
        <dbReference type="ARBA" id="ARBA00011738"/>
    </source>
</evidence>
<accession>A0A420W7V2</accession>
<keyword evidence="12 16" id="KW-0630">Potassium</keyword>
<feature type="binding site" evidence="16">
    <location>
        <begin position="11"/>
        <end position="18"/>
    </location>
    <ligand>
        <name>ATP</name>
        <dbReference type="ChEBI" id="CHEBI:30616"/>
    </ligand>
</feature>
<dbReference type="GO" id="GO:0005737">
    <property type="term" value="C:cytoplasm"/>
    <property type="evidence" value="ECO:0007669"/>
    <property type="project" value="UniProtKB-SubCell"/>
</dbReference>
<dbReference type="CDD" id="cd24015">
    <property type="entry name" value="ASKHA_NBD_PanK-III"/>
    <property type="match status" value="1"/>
</dbReference>
<dbReference type="OrthoDB" id="14683at2"/>
<feature type="binding site" evidence="16">
    <location>
        <position position="170"/>
    </location>
    <ligand>
        <name>substrate</name>
    </ligand>
</feature>
<keyword evidence="10 16" id="KW-0418">Kinase</keyword>
<organism evidence="17 18">
    <name type="scientific">Thermovibrio guaymasensis</name>
    <dbReference type="NCBI Taxonomy" id="240167"/>
    <lineage>
        <taxon>Bacteria</taxon>
        <taxon>Pseudomonadati</taxon>
        <taxon>Aquificota</taxon>
        <taxon>Aquificia</taxon>
        <taxon>Desulfurobacteriales</taxon>
        <taxon>Desulfurobacteriaceae</taxon>
        <taxon>Thermovibrio</taxon>
    </lineage>
</organism>